<sequence length="124" mass="13899">MSTTDTAYFRFTDTDGQPRFVIQLNDPEKIKLARRILSGEEREKVHVQGTIVKSPAPYNPGWSYHLDPETIDFFGYAIEVCDAAIQYVEDHLDEIGGATLPNSHWCPWSSRLVDEVTATGTPVG</sequence>
<dbReference type="AlphaFoldDB" id="A0A5C5VVH9"/>
<organism evidence="2 3">
    <name type="scientific">Thalassoglobus neptunius</name>
    <dbReference type="NCBI Taxonomy" id="1938619"/>
    <lineage>
        <taxon>Bacteria</taxon>
        <taxon>Pseudomonadati</taxon>
        <taxon>Planctomycetota</taxon>
        <taxon>Planctomycetia</taxon>
        <taxon>Planctomycetales</taxon>
        <taxon>Planctomycetaceae</taxon>
        <taxon>Thalassoglobus</taxon>
    </lineage>
</organism>
<comment type="caution">
    <text evidence="2">The sequence shown here is derived from an EMBL/GenBank/DDBJ whole genome shotgun (WGS) entry which is preliminary data.</text>
</comment>
<proteinExistence type="predicted"/>
<dbReference type="PANTHER" id="PTHR35883:SF1">
    <property type="entry name" value="CALMODULIN-BINDING PROTEIN CAM-BP15-RELATED"/>
    <property type="match status" value="1"/>
</dbReference>
<feature type="domain" description="BP74 N-terminal" evidence="1">
    <location>
        <begin position="6"/>
        <end position="118"/>
    </location>
</feature>
<dbReference type="InterPro" id="IPR056422">
    <property type="entry name" value="BP74_N"/>
</dbReference>
<dbReference type="InterPro" id="IPR053344">
    <property type="entry name" value="cAMP-inducible_BP74-like"/>
</dbReference>
<dbReference type="PANTHER" id="PTHR35883">
    <property type="entry name" value="CYCLIC AMP-INDUCIBLE PROTEIN BP74-RELATED"/>
    <property type="match status" value="1"/>
</dbReference>
<dbReference type="EMBL" id="SIHI01000040">
    <property type="protein sequence ID" value="TWT42588.1"/>
    <property type="molecule type" value="Genomic_DNA"/>
</dbReference>
<evidence type="ECO:0000313" key="2">
    <source>
        <dbReference type="EMBL" id="TWT42588.1"/>
    </source>
</evidence>
<dbReference type="RefSeq" id="WP_146512029.1">
    <property type="nucleotide sequence ID" value="NZ_SIHI01000040.1"/>
</dbReference>
<dbReference type="Pfam" id="PF23621">
    <property type="entry name" value="BP74_N"/>
    <property type="match status" value="1"/>
</dbReference>
<dbReference type="OrthoDB" id="1495671at2"/>
<evidence type="ECO:0000259" key="1">
    <source>
        <dbReference type="Pfam" id="PF23621"/>
    </source>
</evidence>
<keyword evidence="3" id="KW-1185">Reference proteome</keyword>
<gene>
    <name evidence="2" type="ORF">KOR42_46970</name>
</gene>
<reference evidence="2 3" key="1">
    <citation type="submission" date="2019-02" db="EMBL/GenBank/DDBJ databases">
        <title>Deep-cultivation of Planctomycetes and their phenomic and genomic characterization uncovers novel biology.</title>
        <authorList>
            <person name="Wiegand S."/>
            <person name="Jogler M."/>
            <person name="Boedeker C."/>
            <person name="Pinto D."/>
            <person name="Vollmers J."/>
            <person name="Rivas-Marin E."/>
            <person name="Kohn T."/>
            <person name="Peeters S.H."/>
            <person name="Heuer A."/>
            <person name="Rast P."/>
            <person name="Oberbeckmann S."/>
            <person name="Bunk B."/>
            <person name="Jeske O."/>
            <person name="Meyerdierks A."/>
            <person name="Storesund J.E."/>
            <person name="Kallscheuer N."/>
            <person name="Luecker S."/>
            <person name="Lage O.M."/>
            <person name="Pohl T."/>
            <person name="Merkel B.J."/>
            <person name="Hornburger P."/>
            <person name="Mueller R.-W."/>
            <person name="Bruemmer F."/>
            <person name="Labrenz M."/>
            <person name="Spormann A.M."/>
            <person name="Op Den Camp H."/>
            <person name="Overmann J."/>
            <person name="Amann R."/>
            <person name="Jetten M.S.M."/>
            <person name="Mascher T."/>
            <person name="Medema M.H."/>
            <person name="Devos D.P."/>
            <person name="Kaster A.-K."/>
            <person name="Ovreas L."/>
            <person name="Rohde M."/>
            <person name="Galperin M.Y."/>
            <person name="Jogler C."/>
        </authorList>
    </citation>
    <scope>NUCLEOTIDE SEQUENCE [LARGE SCALE GENOMIC DNA]</scope>
    <source>
        <strain evidence="2 3">KOR42</strain>
    </source>
</reference>
<accession>A0A5C5VVH9</accession>
<protein>
    <recommendedName>
        <fullName evidence="1">BP74 N-terminal domain-containing protein</fullName>
    </recommendedName>
</protein>
<name>A0A5C5VVH9_9PLAN</name>
<dbReference type="Proteomes" id="UP000317243">
    <property type="component" value="Unassembled WGS sequence"/>
</dbReference>
<evidence type="ECO:0000313" key="3">
    <source>
        <dbReference type="Proteomes" id="UP000317243"/>
    </source>
</evidence>